<keyword evidence="2" id="KW-1185">Reference proteome</keyword>
<accession>A0A397I8I5</accession>
<sequence length="311" mass="36808">MKVGNLERIKAVKDVVWMTSSELVRLKYFEVLAKQVQNGNNKEAISHFLNPKRYIEYWFKNQVDSVDSMADTEYYKTYNSEFYYVSQKIHNCQSLGEIERYVNNYMEEVDDIHYKVNLKNLERHLNTSEEPHIQLRLHIEKRLKDYCKPKPKFFQNPSDDESIMKMLGCTETCYWCGALCWGSRGHDRNTDETKKHHTAHQPGGLHGERYTQADILVAVSCHQKTDDLMVLCWNKPTRWGVAKIRDFSDWKFESHYKDQLNNFMCWFFEKLNQDLAKRLNCVPASNNELSKYGCINLNYDNIINSLKVKLV</sequence>
<organism evidence="1 2">
    <name type="scientific">Diversispora epigaea</name>
    <dbReference type="NCBI Taxonomy" id="1348612"/>
    <lineage>
        <taxon>Eukaryota</taxon>
        <taxon>Fungi</taxon>
        <taxon>Fungi incertae sedis</taxon>
        <taxon>Mucoromycota</taxon>
        <taxon>Glomeromycotina</taxon>
        <taxon>Glomeromycetes</taxon>
        <taxon>Diversisporales</taxon>
        <taxon>Diversisporaceae</taxon>
        <taxon>Diversispora</taxon>
    </lineage>
</organism>
<evidence type="ECO:0000313" key="1">
    <source>
        <dbReference type="EMBL" id="RHZ71352.1"/>
    </source>
</evidence>
<protein>
    <submittedName>
        <fullName evidence="1">Uncharacterized protein</fullName>
    </submittedName>
</protein>
<gene>
    <name evidence="1" type="ORF">Glove_259g9</name>
</gene>
<dbReference type="AlphaFoldDB" id="A0A397I8I5"/>
<comment type="caution">
    <text evidence="1">The sequence shown here is derived from an EMBL/GenBank/DDBJ whole genome shotgun (WGS) entry which is preliminary data.</text>
</comment>
<dbReference type="Proteomes" id="UP000266861">
    <property type="component" value="Unassembled WGS sequence"/>
</dbReference>
<dbReference type="STRING" id="1348612.A0A397I8I5"/>
<reference evidence="1 2" key="1">
    <citation type="submission" date="2018-08" db="EMBL/GenBank/DDBJ databases">
        <title>Genome and evolution of the arbuscular mycorrhizal fungus Diversispora epigaea (formerly Glomus versiforme) and its bacterial endosymbionts.</title>
        <authorList>
            <person name="Sun X."/>
            <person name="Fei Z."/>
            <person name="Harrison M."/>
        </authorList>
    </citation>
    <scope>NUCLEOTIDE SEQUENCE [LARGE SCALE GENOMIC DNA]</scope>
    <source>
        <strain evidence="1 2">IT104</strain>
    </source>
</reference>
<evidence type="ECO:0000313" key="2">
    <source>
        <dbReference type="Proteomes" id="UP000266861"/>
    </source>
</evidence>
<name>A0A397I8I5_9GLOM</name>
<proteinExistence type="predicted"/>
<dbReference type="EMBL" id="PQFF01000237">
    <property type="protein sequence ID" value="RHZ71352.1"/>
    <property type="molecule type" value="Genomic_DNA"/>
</dbReference>
<dbReference type="OrthoDB" id="2303236at2759"/>